<organism evidence="5 6">
    <name type="scientific">Porphyromonas cangingivalis</name>
    <dbReference type="NCBI Taxonomy" id="36874"/>
    <lineage>
        <taxon>Bacteria</taxon>
        <taxon>Pseudomonadati</taxon>
        <taxon>Bacteroidota</taxon>
        <taxon>Bacteroidia</taxon>
        <taxon>Bacteroidales</taxon>
        <taxon>Porphyromonadaceae</taxon>
        <taxon>Porphyromonas</taxon>
    </lineage>
</organism>
<dbReference type="GO" id="GO:0008233">
    <property type="term" value="F:peptidase activity"/>
    <property type="evidence" value="ECO:0007669"/>
    <property type="project" value="UniProtKB-KW"/>
</dbReference>
<evidence type="ECO:0000256" key="3">
    <source>
        <dbReference type="ARBA" id="ARBA00022801"/>
    </source>
</evidence>
<dbReference type="GO" id="GO:0006508">
    <property type="term" value="P:proteolysis"/>
    <property type="evidence" value="ECO:0007669"/>
    <property type="project" value="UniProtKB-KW"/>
</dbReference>
<evidence type="ECO:0000259" key="4">
    <source>
        <dbReference type="Pfam" id="PF04586"/>
    </source>
</evidence>
<accession>A0A1T4KJX8</accession>
<dbReference type="EMBL" id="FUWL01000005">
    <property type="protein sequence ID" value="SJZ42710.1"/>
    <property type="molecule type" value="Genomic_DNA"/>
</dbReference>
<dbReference type="RefSeq" id="WP_025839150.1">
    <property type="nucleotide sequence ID" value="NZ_FUWL01000005.1"/>
</dbReference>
<gene>
    <name evidence="5" type="ORF">SAMN02745205_00766</name>
</gene>
<dbReference type="Pfam" id="PF04586">
    <property type="entry name" value="Peptidase_S78"/>
    <property type="match status" value="1"/>
</dbReference>
<name>A0A1T4KJX8_PORCN</name>
<proteinExistence type="predicted"/>
<evidence type="ECO:0000256" key="2">
    <source>
        <dbReference type="ARBA" id="ARBA00022670"/>
    </source>
</evidence>
<dbReference type="InterPro" id="IPR054613">
    <property type="entry name" value="Peptidase_S78_dom"/>
</dbReference>
<sequence>MEENQIITRSLFTPGGVHIREAQEEGKESRTIAGYAILFDTPSRALYKDDEYEMYEIISRNAITQDILDASDIKMTLFHFNSMLLARSKSGKGTLTYGIDAKGIYFEFEAPHTMEGDKALELVKRGDLDGCSFQFSTKYYDLSYVSRSSVTENGVVKETFVVEKITGLYDFTLTANPAYVETSCEVRDLVDGLKSPKVKETPKEVLAQISEMRREAKIKL</sequence>
<keyword evidence="1" id="KW-1188">Viral release from host cell</keyword>
<reference evidence="5 6" key="1">
    <citation type="submission" date="2017-02" db="EMBL/GenBank/DDBJ databases">
        <authorList>
            <person name="Peterson S.W."/>
        </authorList>
    </citation>
    <scope>NUCLEOTIDE SEQUENCE [LARGE SCALE GENOMIC DNA]</scope>
    <source>
        <strain evidence="5 6">ATCC 700135</strain>
    </source>
</reference>
<feature type="domain" description="Prohead serine protease" evidence="4">
    <location>
        <begin position="23"/>
        <end position="186"/>
    </location>
</feature>
<keyword evidence="2" id="KW-0645">Protease</keyword>
<dbReference type="Proteomes" id="UP000189956">
    <property type="component" value="Unassembled WGS sequence"/>
</dbReference>
<protein>
    <recommendedName>
        <fullName evidence="4">Prohead serine protease domain-containing protein</fullName>
    </recommendedName>
</protein>
<evidence type="ECO:0000313" key="5">
    <source>
        <dbReference type="EMBL" id="SJZ42710.1"/>
    </source>
</evidence>
<evidence type="ECO:0000256" key="1">
    <source>
        <dbReference type="ARBA" id="ARBA00022612"/>
    </source>
</evidence>
<evidence type="ECO:0000313" key="6">
    <source>
        <dbReference type="Proteomes" id="UP000189956"/>
    </source>
</evidence>
<keyword evidence="3" id="KW-0378">Hydrolase</keyword>
<dbReference type="AlphaFoldDB" id="A0A1T4KJX8"/>